<comment type="similarity">
    <text evidence="1">Belongs to the glycosyl hydrolase 13 family.</text>
</comment>
<dbReference type="Proteomes" id="UP000035909">
    <property type="component" value="Unassembled WGS sequence"/>
</dbReference>
<reference evidence="4 5" key="1">
    <citation type="submission" date="2015-05" db="EMBL/GenBank/DDBJ databases">
        <title>Photobacterium galathea sp. nov.</title>
        <authorList>
            <person name="Machado H."/>
            <person name="Gram L."/>
        </authorList>
    </citation>
    <scope>NUCLEOTIDE SEQUENCE [LARGE SCALE GENOMIC DNA]</scope>
    <source>
        <strain evidence="4 5">DSM 22954</strain>
    </source>
</reference>
<name>A0A0J1HFN4_9GAMM</name>
<keyword evidence="5" id="KW-1185">Reference proteome</keyword>
<dbReference type="PANTHER" id="PTHR43002">
    <property type="entry name" value="GLYCOGEN DEBRANCHING ENZYME"/>
    <property type="match status" value="1"/>
</dbReference>
<dbReference type="Gene3D" id="3.20.20.80">
    <property type="entry name" value="Glycosidases"/>
    <property type="match status" value="1"/>
</dbReference>
<dbReference type="GO" id="GO:0004553">
    <property type="term" value="F:hydrolase activity, hydrolyzing O-glycosyl compounds"/>
    <property type="evidence" value="ECO:0007669"/>
    <property type="project" value="InterPro"/>
</dbReference>
<accession>A0A0J1HFN4</accession>
<dbReference type="PATRIC" id="fig|320778.3.peg.1687"/>
<dbReference type="InterPro" id="IPR013783">
    <property type="entry name" value="Ig-like_fold"/>
</dbReference>
<sequence>MNWQFETGSPHDLGVTLSEEGCNFAIHAPSHLHLNLIIFDHDDQPCTIPLFAHNHGVHSVFIHDLGNGVKYAYQGKQGNDIVWILDSYATRLAENPFSTQVPAAVTYYQPFDWGNSRHPRIPRASTIINEVHVRGFTQSHPGIPEHIRGTYLGLCHPSILAHFKTLGVTTLQLLPIATSYDEPHLQEKGLTNFWGYNPLSWFAPDARFASEDPIAELKQLVKTYHEHNIEIILDVVFNHTAEGGEEGPAFHLKLLDKKYYLLNHDKSFINYTGCGNTVDLTYQPSLNIVLDNLRYWVNEFQIDGFRFDLAATLGRHGHYFAPDSAFFKTIAQDPVLKRIKLVAEPWDIGPDGYQLGHFPSPWNECNDKFRDTVKSYWLRRDNNVRELATRIMGSRDLVSAGLWPHKLPVNYIAYHDGFTLQDLVSYNHKHNMANGEHNRDGHGDNRSWNHGIEGDTDNYAVRFRRERQKRNLMATLLFSFGIPHILAVDALSHTQKGNNNAYCQDNDISWADWTPGEDKEDFKRWLSCMVDARQTYMTPFIQAFSGHDRGRHRVNWLRSNGTPMNADDWQHIEAFALTLGLDKHGDELMFLFNGSEIPTRYRLPENSRWKIICDTSELAVCSREIQTTYMQSAHSMTILCRQSASIDT</sequence>
<evidence type="ECO:0000259" key="3">
    <source>
        <dbReference type="SMART" id="SM00642"/>
    </source>
</evidence>
<dbReference type="CDD" id="cd11326">
    <property type="entry name" value="AmyAc_Glg_debranch"/>
    <property type="match status" value="1"/>
</dbReference>
<dbReference type="InterPro" id="IPR013780">
    <property type="entry name" value="Glyco_hydro_b"/>
</dbReference>
<keyword evidence="2" id="KW-0326">Glycosidase</keyword>
<dbReference type="Pfam" id="PF02922">
    <property type="entry name" value="CBM_48"/>
    <property type="match status" value="1"/>
</dbReference>
<dbReference type="AlphaFoldDB" id="A0A0J1HFN4"/>
<dbReference type="SUPFAM" id="SSF81296">
    <property type="entry name" value="E set domains"/>
    <property type="match status" value="1"/>
</dbReference>
<evidence type="ECO:0000256" key="2">
    <source>
        <dbReference type="ARBA" id="ARBA00023295"/>
    </source>
</evidence>
<keyword evidence="2" id="KW-0378">Hydrolase</keyword>
<evidence type="ECO:0000256" key="1">
    <source>
        <dbReference type="ARBA" id="ARBA00008061"/>
    </source>
</evidence>
<dbReference type="InterPro" id="IPR004193">
    <property type="entry name" value="Glyco_hydro_13_N"/>
</dbReference>
<dbReference type="SMART" id="SM00642">
    <property type="entry name" value="Aamy"/>
    <property type="match status" value="1"/>
</dbReference>
<dbReference type="Gene3D" id="2.60.40.10">
    <property type="entry name" value="Immunoglobulins"/>
    <property type="match status" value="1"/>
</dbReference>
<dbReference type="InterPro" id="IPR006047">
    <property type="entry name" value="GH13_cat_dom"/>
</dbReference>
<evidence type="ECO:0000313" key="4">
    <source>
        <dbReference type="EMBL" id="KLV10436.1"/>
    </source>
</evidence>
<evidence type="ECO:0000313" key="5">
    <source>
        <dbReference type="Proteomes" id="UP000035909"/>
    </source>
</evidence>
<dbReference type="InterPro" id="IPR014756">
    <property type="entry name" value="Ig_E-set"/>
</dbReference>
<dbReference type="OrthoDB" id="3236218at2"/>
<dbReference type="STRING" id="320778.ABT57_07780"/>
<dbReference type="Gene3D" id="2.60.40.1180">
    <property type="entry name" value="Golgi alpha-mannosidase II"/>
    <property type="match status" value="1"/>
</dbReference>
<dbReference type="SUPFAM" id="SSF51011">
    <property type="entry name" value="Glycosyl hydrolase domain"/>
    <property type="match status" value="1"/>
</dbReference>
<dbReference type="InterPro" id="IPR017853">
    <property type="entry name" value="GH"/>
</dbReference>
<dbReference type="RefSeq" id="WP_047884601.1">
    <property type="nucleotide sequence ID" value="NZ_CP071326.1"/>
</dbReference>
<proteinExistence type="inferred from homology"/>
<dbReference type="SUPFAM" id="SSF51445">
    <property type="entry name" value="(Trans)glycosidases"/>
    <property type="match status" value="1"/>
</dbReference>
<protein>
    <submittedName>
        <fullName evidence="4">Glycogen debranching protein</fullName>
    </submittedName>
</protein>
<gene>
    <name evidence="4" type="ORF">ABT57_07780</name>
</gene>
<dbReference type="GO" id="GO:0005975">
    <property type="term" value="P:carbohydrate metabolic process"/>
    <property type="evidence" value="ECO:0007669"/>
    <property type="project" value="InterPro"/>
</dbReference>
<comment type="caution">
    <text evidence="4">The sequence shown here is derived from an EMBL/GenBank/DDBJ whole genome shotgun (WGS) entry which is preliminary data.</text>
</comment>
<organism evidence="4 5">
    <name type="scientific">Photobacterium ganghwense</name>
    <dbReference type="NCBI Taxonomy" id="320778"/>
    <lineage>
        <taxon>Bacteria</taxon>
        <taxon>Pseudomonadati</taxon>
        <taxon>Pseudomonadota</taxon>
        <taxon>Gammaproteobacteria</taxon>
        <taxon>Vibrionales</taxon>
        <taxon>Vibrionaceae</taxon>
        <taxon>Photobacterium</taxon>
    </lineage>
</organism>
<dbReference type="EMBL" id="LDOU01000006">
    <property type="protein sequence ID" value="KLV10436.1"/>
    <property type="molecule type" value="Genomic_DNA"/>
</dbReference>
<feature type="domain" description="Glycosyl hydrolase family 13 catalytic" evidence="3">
    <location>
        <begin position="130"/>
        <end position="533"/>
    </location>
</feature>